<dbReference type="RefSeq" id="WP_166847825.1">
    <property type="nucleotide sequence ID" value="NZ_JAAONY010000003.1"/>
</dbReference>
<protein>
    <recommendedName>
        <fullName evidence="5">DUF2802 domain-containing protein</fullName>
    </recommendedName>
</protein>
<dbReference type="AlphaFoldDB" id="A0A7X0JY84"/>
<evidence type="ECO:0008006" key="5">
    <source>
        <dbReference type="Google" id="ProtNLM"/>
    </source>
</evidence>
<evidence type="ECO:0000256" key="1">
    <source>
        <dbReference type="SAM" id="MobiDB-lite"/>
    </source>
</evidence>
<proteinExistence type="predicted"/>
<feature type="region of interest" description="Disordered" evidence="1">
    <location>
        <begin position="192"/>
        <end position="228"/>
    </location>
</feature>
<keyword evidence="4" id="KW-1185">Reference proteome</keyword>
<name>A0A7X0JY84_9GAMM</name>
<keyword evidence="2" id="KW-0812">Transmembrane</keyword>
<dbReference type="Pfam" id="PF10975">
    <property type="entry name" value="DUF2802"/>
    <property type="match status" value="1"/>
</dbReference>
<comment type="caution">
    <text evidence="3">The sequence shown here is derived from an EMBL/GenBank/DDBJ whole genome shotgun (WGS) entry which is preliminary data.</text>
</comment>
<dbReference type="EMBL" id="JACHHT010000003">
    <property type="protein sequence ID" value="MBB6523446.1"/>
    <property type="molecule type" value="Genomic_DNA"/>
</dbReference>
<dbReference type="InParanoid" id="A0A7X0JY84"/>
<evidence type="ECO:0000256" key="2">
    <source>
        <dbReference type="SAM" id="Phobius"/>
    </source>
</evidence>
<organism evidence="3 4">
    <name type="scientific">Pseudoteredinibacter isoporae</name>
    <dbReference type="NCBI Taxonomy" id="570281"/>
    <lineage>
        <taxon>Bacteria</taxon>
        <taxon>Pseudomonadati</taxon>
        <taxon>Pseudomonadota</taxon>
        <taxon>Gammaproteobacteria</taxon>
        <taxon>Cellvibrionales</taxon>
        <taxon>Cellvibrionaceae</taxon>
        <taxon>Pseudoteredinibacter</taxon>
    </lineage>
</organism>
<feature type="transmembrane region" description="Helical" evidence="2">
    <location>
        <begin position="6"/>
        <end position="28"/>
    </location>
</feature>
<dbReference type="InterPro" id="IPR021244">
    <property type="entry name" value="DUF2802"/>
</dbReference>
<evidence type="ECO:0000313" key="3">
    <source>
        <dbReference type="EMBL" id="MBB6523446.1"/>
    </source>
</evidence>
<feature type="region of interest" description="Disordered" evidence="1">
    <location>
        <begin position="89"/>
        <end position="111"/>
    </location>
</feature>
<gene>
    <name evidence="3" type="ORF">HNR48_003748</name>
</gene>
<keyword evidence="2" id="KW-0472">Membrane</keyword>
<evidence type="ECO:0000313" key="4">
    <source>
        <dbReference type="Proteomes" id="UP000528457"/>
    </source>
</evidence>
<dbReference type="Proteomes" id="UP000528457">
    <property type="component" value="Unassembled WGS sequence"/>
</dbReference>
<keyword evidence="2" id="KW-1133">Transmembrane helix</keyword>
<accession>A0A7X0JY84</accession>
<sequence>MFAAMLHPTVYIAAGLGLGVLLLVLSYWRQSRQIRRQLQDLQDARQELKSINASNIGLGRRIKSLESKRGPTLASVSNITEINDMAGASPQEAMHPHQQGQFDTPADSMSPDTIVAKDLRELQAQQQSLLASLTALENEQQHQSGETAFAETTQEPIVGAAFQSQQPFQTPAEESRAEPSFQQSLAAHLEQEAVSEQHFKTQNSEPEAQEEARHEPYSYDDEPEPDLAQTPYTRASAMLDEGLALDEIERQSGLSKAEIKLMATMHKNMSKFALA</sequence>
<reference evidence="3 4" key="1">
    <citation type="submission" date="2020-08" db="EMBL/GenBank/DDBJ databases">
        <title>Genomic Encyclopedia of Type Strains, Phase IV (KMG-IV): sequencing the most valuable type-strain genomes for metagenomic binning, comparative biology and taxonomic classification.</title>
        <authorList>
            <person name="Goeker M."/>
        </authorList>
    </citation>
    <scope>NUCLEOTIDE SEQUENCE [LARGE SCALE GENOMIC DNA]</scope>
    <source>
        <strain evidence="3 4">DSM 22368</strain>
    </source>
</reference>